<gene>
    <name evidence="1" type="ORF">IPOD504_LOCUS12094</name>
</gene>
<name>A0ABN8IRF3_9NEOP</name>
<protein>
    <submittedName>
        <fullName evidence="1">Uncharacterized protein</fullName>
    </submittedName>
</protein>
<dbReference type="EMBL" id="OW152841">
    <property type="protein sequence ID" value="CAH2062568.1"/>
    <property type="molecule type" value="Genomic_DNA"/>
</dbReference>
<dbReference type="Proteomes" id="UP000837857">
    <property type="component" value="Chromosome 29"/>
</dbReference>
<feature type="non-terminal residue" evidence="1">
    <location>
        <position position="83"/>
    </location>
</feature>
<sequence length="83" mass="9086">MEVQLLLPTQSAIDRNMQQATTQIGSAASTAISESLSAIQKSLEEQSTLEALTTWLVEKLIERQQKGLMAVIQSWTGSLLSPR</sequence>
<keyword evidence="2" id="KW-1185">Reference proteome</keyword>
<proteinExistence type="predicted"/>
<evidence type="ECO:0000313" key="1">
    <source>
        <dbReference type="EMBL" id="CAH2062568.1"/>
    </source>
</evidence>
<reference evidence="1" key="1">
    <citation type="submission" date="2022-03" db="EMBL/GenBank/DDBJ databases">
        <authorList>
            <person name="Martin H S."/>
        </authorList>
    </citation>
    <scope>NUCLEOTIDE SEQUENCE</scope>
</reference>
<evidence type="ECO:0000313" key="2">
    <source>
        <dbReference type="Proteomes" id="UP000837857"/>
    </source>
</evidence>
<organism evidence="1 2">
    <name type="scientific">Iphiclides podalirius</name>
    <name type="common">scarce swallowtail</name>
    <dbReference type="NCBI Taxonomy" id="110791"/>
    <lineage>
        <taxon>Eukaryota</taxon>
        <taxon>Metazoa</taxon>
        <taxon>Ecdysozoa</taxon>
        <taxon>Arthropoda</taxon>
        <taxon>Hexapoda</taxon>
        <taxon>Insecta</taxon>
        <taxon>Pterygota</taxon>
        <taxon>Neoptera</taxon>
        <taxon>Endopterygota</taxon>
        <taxon>Lepidoptera</taxon>
        <taxon>Glossata</taxon>
        <taxon>Ditrysia</taxon>
        <taxon>Papilionoidea</taxon>
        <taxon>Papilionidae</taxon>
        <taxon>Papilioninae</taxon>
        <taxon>Iphiclides</taxon>
    </lineage>
</organism>
<accession>A0ABN8IRF3</accession>